<name>A0A562B9I0_9BURK</name>
<gene>
    <name evidence="1" type="ORF">L602_000400001650</name>
</gene>
<comment type="caution">
    <text evidence="1">The sequence shown here is derived from an EMBL/GenBank/DDBJ whole genome shotgun (WGS) entry which is preliminary data.</text>
</comment>
<accession>A0A562B9I0</accession>
<proteinExistence type="predicted"/>
<dbReference type="EMBL" id="VLJN01000034">
    <property type="protein sequence ID" value="TWG81846.1"/>
    <property type="molecule type" value="Genomic_DNA"/>
</dbReference>
<dbReference type="OrthoDB" id="8757469at2"/>
<evidence type="ECO:0000313" key="2">
    <source>
        <dbReference type="Proteomes" id="UP000318141"/>
    </source>
</evidence>
<dbReference type="AlphaFoldDB" id="A0A562B9I0"/>
<organism evidence="1 2">
    <name type="scientific">Cupriavidus gilardii J11</name>
    <dbReference type="NCBI Taxonomy" id="936133"/>
    <lineage>
        <taxon>Bacteria</taxon>
        <taxon>Pseudomonadati</taxon>
        <taxon>Pseudomonadota</taxon>
        <taxon>Betaproteobacteria</taxon>
        <taxon>Burkholderiales</taxon>
        <taxon>Burkholderiaceae</taxon>
        <taxon>Cupriavidus</taxon>
    </lineage>
</organism>
<dbReference type="Proteomes" id="UP000318141">
    <property type="component" value="Unassembled WGS sequence"/>
</dbReference>
<protein>
    <submittedName>
        <fullName evidence="1">Uncharacterized protein</fullName>
    </submittedName>
</protein>
<reference evidence="1 2" key="1">
    <citation type="submission" date="2019-07" db="EMBL/GenBank/DDBJ databases">
        <title>Genome sequencing of lignin-degrading bacterial isolates.</title>
        <authorList>
            <person name="Gladden J."/>
        </authorList>
    </citation>
    <scope>NUCLEOTIDE SEQUENCE [LARGE SCALE GENOMIC DNA]</scope>
    <source>
        <strain evidence="1 2">J11</strain>
    </source>
</reference>
<evidence type="ECO:0000313" key="1">
    <source>
        <dbReference type="EMBL" id="TWG81846.1"/>
    </source>
</evidence>
<keyword evidence="2" id="KW-1185">Reference proteome</keyword>
<sequence length="89" mass="9836">MYKVYWTTYDEQGEPTAHAEDYGADQLSAVLARCEALRARQRAGEPVGFVTMVSENPYSVGHPGAADVEAGYAWYKRRPAPEGGELRGR</sequence>